<comment type="cofactor">
    <cofactor evidence="1">
        <name>Mg(2+)</name>
        <dbReference type="ChEBI" id="CHEBI:18420"/>
    </cofactor>
</comment>
<feature type="domain" description="Nudix hydrolase" evidence="3">
    <location>
        <begin position="7"/>
        <end position="135"/>
    </location>
</feature>
<reference evidence="4" key="1">
    <citation type="submission" date="2016-04" db="EMBL/GenBank/DDBJ databases">
        <authorList>
            <person name="Evans L.H."/>
            <person name="Alamgir A."/>
            <person name="Owens N."/>
            <person name="Weber N.D."/>
            <person name="Virtaneva K."/>
            <person name="Barbian K."/>
            <person name="Babar A."/>
            <person name="Rosenke K."/>
        </authorList>
    </citation>
    <scope>NUCLEOTIDE SEQUENCE</scope>
    <source>
        <strain evidence="4">86</strain>
    </source>
</reference>
<proteinExistence type="predicted"/>
<dbReference type="Pfam" id="PF00293">
    <property type="entry name" value="NUDIX"/>
    <property type="match status" value="1"/>
</dbReference>
<dbReference type="GO" id="GO:0016787">
    <property type="term" value="F:hydrolase activity"/>
    <property type="evidence" value="ECO:0007669"/>
    <property type="project" value="UniProtKB-KW"/>
</dbReference>
<gene>
    <name evidence="4" type="ORF">KL86DPRO_20703</name>
</gene>
<dbReference type="Gene3D" id="3.90.79.10">
    <property type="entry name" value="Nucleoside Triphosphate Pyrophosphohydrolase"/>
    <property type="match status" value="1"/>
</dbReference>
<evidence type="ECO:0000256" key="1">
    <source>
        <dbReference type="ARBA" id="ARBA00001946"/>
    </source>
</evidence>
<evidence type="ECO:0000259" key="3">
    <source>
        <dbReference type="PROSITE" id="PS51462"/>
    </source>
</evidence>
<organism evidence="4">
    <name type="scientific">uncultured delta proteobacterium</name>
    <dbReference type="NCBI Taxonomy" id="34034"/>
    <lineage>
        <taxon>Bacteria</taxon>
        <taxon>Deltaproteobacteria</taxon>
        <taxon>environmental samples</taxon>
    </lineage>
</organism>
<sequence length="173" mass="18833">MAEKEEKKGSVIVVFAFIRQGGELLLVERAFPPYRGVRTIPGGHKKRGEELKEACCREMAEETGLRIDSLRFAGVMQVHRPDNPGPEYLCAYFVADAFSGTVTESAEGSLAWTKMAAIHDDPGTHPALRALLPFIERGEFPFTAEAHTDGEGRGVYTVTGPGKDAAPVSKHYG</sequence>
<keyword evidence="2 4" id="KW-0378">Hydrolase</keyword>
<name>A0A212K4X3_9DELT</name>
<dbReference type="AlphaFoldDB" id="A0A212K4X3"/>
<dbReference type="InterPro" id="IPR015797">
    <property type="entry name" value="NUDIX_hydrolase-like_dom_sf"/>
</dbReference>
<evidence type="ECO:0000313" key="4">
    <source>
        <dbReference type="EMBL" id="SBW06692.1"/>
    </source>
</evidence>
<evidence type="ECO:0000256" key="2">
    <source>
        <dbReference type="ARBA" id="ARBA00022801"/>
    </source>
</evidence>
<accession>A0A212K4X3</accession>
<dbReference type="PANTHER" id="PTHR43046">
    <property type="entry name" value="GDP-MANNOSE MANNOSYL HYDROLASE"/>
    <property type="match status" value="1"/>
</dbReference>
<dbReference type="SUPFAM" id="SSF55811">
    <property type="entry name" value="Nudix"/>
    <property type="match status" value="1"/>
</dbReference>
<dbReference type="InterPro" id="IPR020084">
    <property type="entry name" value="NUDIX_hydrolase_CS"/>
</dbReference>
<dbReference type="PROSITE" id="PS00893">
    <property type="entry name" value="NUDIX_BOX"/>
    <property type="match status" value="1"/>
</dbReference>
<dbReference type="InterPro" id="IPR000086">
    <property type="entry name" value="NUDIX_hydrolase_dom"/>
</dbReference>
<dbReference type="PROSITE" id="PS51462">
    <property type="entry name" value="NUDIX"/>
    <property type="match status" value="1"/>
</dbReference>
<dbReference type="EMBL" id="FLUQ01000002">
    <property type="protein sequence ID" value="SBW06692.1"/>
    <property type="molecule type" value="Genomic_DNA"/>
</dbReference>
<protein>
    <submittedName>
        <fullName evidence="4">Putative NUDIX hydrolase</fullName>
    </submittedName>
</protein>
<dbReference type="PANTHER" id="PTHR43046:SF14">
    <property type="entry name" value="MUTT_NUDIX FAMILY PROTEIN"/>
    <property type="match status" value="1"/>
</dbReference>